<evidence type="ECO:0000256" key="8">
    <source>
        <dbReference type="ARBA" id="ARBA00023157"/>
    </source>
</evidence>
<dbReference type="Pfam" id="PF07519">
    <property type="entry name" value="Tannase"/>
    <property type="match status" value="2"/>
</dbReference>
<accession>L7N6D9</accession>
<feature type="compositionally biased region" description="Low complexity" evidence="11">
    <location>
        <begin position="500"/>
        <end position="513"/>
    </location>
</feature>
<dbReference type="HOGENOM" id="CLU_314535_0_0_1"/>
<keyword evidence="14" id="KW-1185">Reference proteome</keyword>
<dbReference type="Proteomes" id="UP000006174">
    <property type="component" value="Unassembled WGS sequence"/>
</dbReference>
<feature type="region of interest" description="Disordered" evidence="11">
    <location>
        <begin position="451"/>
        <end position="561"/>
    </location>
</feature>
<sequence>MKYSVNIRAAAVAAALAIAVLPSNGTIVKRASAACSESFNDPESCKNLPNLLEQLLSAGAALDGKPLVTSDTYALYYPAGSNPSAKELYEAIPESAYGPFDDKEGAISASNGWGKDTAVADQGYGEEAHASYGTEGGLPAFCRVGGMVETTPGGNKAQFEVWMPLVDDTTGKERPKSDNNAIDTKQNRPPEEHKIVSAFSSFKRACADAWNKRLVFIVGGGQRGAVAYPEMKQTMARYRTAVAGTNMGHFSAQNGNKWLPGNPNGWTDWAHRAVHISNQVAQVAVEAFFGVAPNNRKGKTVLSPLGAESKEVFYTYFKGCSTGGRAAMAAAQRYPHDFDGIIAGSPAFDFNHLKAFQIHINSFLAVNTSAGYIPQEAYPLINQAVLKSCDKADGVADRVVSFPRQCKPDFSKLIGCKSLGLTPVNLKDTSQGTAKQVSTAAKPLGVSDLIESKAAPGPGLSGNPSPGNGGTAVSRKDPKTPILPRGVTSEPPVEPRKPPADATKPTTPDATTKGSEIEVPAGDNSSMKAAVVKLADDKTKPVKDASGANNGKKGSKNKEDAPQCLTDTQLETLANLYKPYTIDGQLINEGVLPGSEFGWSQINAITGKYGPSPSGWFHYQVMGDKVYNEDSFDAGKDVTPALIVQGERSDPGETITFNPDLSPFFDAGGKLMHYHGLADALIPPLISSRYYEMVKKKVGNKIKDSYRLYMIPGMLHCRSGTGCFNFGGAGQVEAGSRPLRYDNKHDMFLALIDWVELGKAPTALIGAAYKNKNGGTPTSNSDDTAFGNGLRFTRPLCPYPTEARLKKGAVGDTGVASSFECA</sequence>
<evidence type="ECO:0000256" key="5">
    <source>
        <dbReference type="ARBA" id="ARBA00022729"/>
    </source>
</evidence>
<dbReference type="InterPro" id="IPR029058">
    <property type="entry name" value="AB_hydrolase_fold"/>
</dbReference>
<dbReference type="EC" id="3.1.1.-" evidence="10"/>
<comment type="similarity">
    <text evidence="1 10">Belongs to the tannase family.</text>
</comment>
<dbReference type="InterPro" id="IPR011118">
    <property type="entry name" value="Tannase/feruloyl_esterase"/>
</dbReference>
<evidence type="ECO:0000256" key="7">
    <source>
        <dbReference type="ARBA" id="ARBA00022837"/>
    </source>
</evidence>
<feature type="compositionally biased region" description="Low complexity" evidence="11">
    <location>
        <begin position="456"/>
        <end position="466"/>
    </location>
</feature>
<dbReference type="GO" id="GO:0045493">
    <property type="term" value="P:xylan catabolic process"/>
    <property type="evidence" value="ECO:0007669"/>
    <property type="project" value="UniProtKB-KW"/>
</dbReference>
<gene>
    <name evidence="12" type="ORF">UHO_0381</name>
    <name evidence="13" type="ORF">UHOR_00862</name>
</gene>
<proteinExistence type="inferred from homology"/>
<keyword evidence="3" id="KW-0119">Carbohydrate metabolism</keyword>
<dbReference type="AlphaFoldDB" id="Q2A721"/>
<keyword evidence="6 10" id="KW-0378">Hydrolase</keyword>
<evidence type="ECO:0000256" key="4">
    <source>
        <dbReference type="ARBA" id="ARBA00022723"/>
    </source>
</evidence>
<dbReference type="STRING" id="1128400.L7N6D9"/>
<dbReference type="EMBL" id="CAGI01000150">
    <property type="protein sequence ID" value="CCF50029.1"/>
    <property type="molecule type" value="Genomic_DNA"/>
</dbReference>
<accession>I2FSY6</accession>
<evidence type="ECO:0000256" key="3">
    <source>
        <dbReference type="ARBA" id="ARBA00022651"/>
    </source>
</evidence>
<protein>
    <recommendedName>
        <fullName evidence="10">Carboxylic ester hydrolase</fullName>
        <ecNumber evidence="10">3.1.1.-</ecNumber>
    </recommendedName>
</protein>
<evidence type="ECO:0000256" key="9">
    <source>
        <dbReference type="ARBA" id="ARBA00034075"/>
    </source>
</evidence>
<dbReference type="GO" id="GO:0046872">
    <property type="term" value="F:metal ion binding"/>
    <property type="evidence" value="ECO:0007669"/>
    <property type="project" value="UniProtKB-KW"/>
</dbReference>
<keyword evidence="3" id="KW-0858">Xylan degradation</keyword>
<evidence type="ECO:0000313" key="14">
    <source>
        <dbReference type="Proteomes" id="UP000006174"/>
    </source>
</evidence>
<comment type="catalytic activity">
    <reaction evidence="9">
        <text>feruloyl-polysaccharide + H2O = ferulate + polysaccharide.</text>
        <dbReference type="EC" id="3.1.1.73"/>
    </reaction>
</comment>
<feature type="region of interest" description="Disordered" evidence="11">
    <location>
        <begin position="168"/>
        <end position="191"/>
    </location>
</feature>
<reference evidence="13" key="2">
    <citation type="submission" date="2011-12" db="EMBL/GenBank/DDBJ databases">
        <authorList>
            <person name="Gueldener U."/>
        </authorList>
    </citation>
    <scope>NUCLEOTIDE SEQUENCE</scope>
    <source>
        <strain evidence="13">Uh4857-4</strain>
    </source>
</reference>
<feature type="compositionally biased region" description="Basic and acidic residues" evidence="11">
    <location>
        <begin position="534"/>
        <end position="543"/>
    </location>
</feature>
<dbReference type="PANTHER" id="PTHR33938">
    <property type="entry name" value="FERULOYL ESTERASE B-RELATED"/>
    <property type="match status" value="1"/>
</dbReference>
<evidence type="ECO:0000313" key="13">
    <source>
        <dbReference type="EMBL" id="CCF50029.1"/>
    </source>
</evidence>
<evidence type="ECO:0000256" key="2">
    <source>
        <dbReference type="ARBA" id="ARBA00022487"/>
    </source>
</evidence>
<dbReference type="Gene3D" id="3.40.50.1820">
    <property type="entry name" value="alpha/beta hydrolase"/>
    <property type="match status" value="1"/>
</dbReference>
<keyword evidence="7" id="KW-0106">Calcium</keyword>
<keyword evidence="2" id="KW-0719">Serine esterase</keyword>
<accession>Q2A721</accession>
<evidence type="ECO:0000256" key="10">
    <source>
        <dbReference type="RuleBase" id="RU361238"/>
    </source>
</evidence>
<reference evidence="13 14" key="3">
    <citation type="journal article" date="2012" name="Plant Cell">
        <title>Genome comparison of barley and maize smut fungi reveals targeted loss of RNA silencing components and species-specific presence of transposable elements.</title>
        <authorList>
            <person name="Laurie J.D."/>
            <person name="Ali S."/>
            <person name="Linning R."/>
            <person name="Mannhaupt G."/>
            <person name="Wong P."/>
            <person name="Gueldener U."/>
            <person name="Muensterkoetter M."/>
            <person name="Moore R."/>
            <person name="Kahmann R."/>
            <person name="Bakkeren G."/>
            <person name="Schirawski J."/>
        </authorList>
    </citation>
    <scope>NUCLEOTIDE SEQUENCE [LARGE SCALE GENOMIC DNA]</scope>
    <source>
        <strain evidence="13">Uh4857-4</strain>
        <strain evidence="14">Uh4875-4</strain>
    </source>
</reference>
<dbReference type="GO" id="GO:0030600">
    <property type="term" value="F:feruloyl esterase activity"/>
    <property type="evidence" value="ECO:0007669"/>
    <property type="project" value="UniProtKB-EC"/>
</dbReference>
<evidence type="ECO:0000256" key="11">
    <source>
        <dbReference type="SAM" id="MobiDB-lite"/>
    </source>
</evidence>
<keyword evidence="3" id="KW-0624">Polysaccharide degradation</keyword>
<evidence type="ECO:0000256" key="6">
    <source>
        <dbReference type="ARBA" id="ARBA00022801"/>
    </source>
</evidence>
<keyword evidence="5" id="KW-0732">Signal</keyword>
<evidence type="ECO:0000256" key="1">
    <source>
        <dbReference type="ARBA" id="ARBA00006249"/>
    </source>
</evidence>
<keyword evidence="8" id="KW-1015">Disulfide bond</keyword>
<organism evidence="12">
    <name type="scientific">Ustilago hordei</name>
    <name type="common">Barley covered smut fungus</name>
    <dbReference type="NCBI Taxonomy" id="120017"/>
    <lineage>
        <taxon>Eukaryota</taxon>
        <taxon>Fungi</taxon>
        <taxon>Dikarya</taxon>
        <taxon>Basidiomycota</taxon>
        <taxon>Ustilaginomycotina</taxon>
        <taxon>Ustilaginomycetes</taxon>
        <taxon>Ustilaginales</taxon>
        <taxon>Ustilaginaceae</taxon>
        <taxon>Ustilago</taxon>
    </lineage>
</organism>
<dbReference type="EMBL" id="AM118080">
    <property type="protein sequence ID" value="CAJ42003.1"/>
    <property type="molecule type" value="Genomic_DNA"/>
</dbReference>
<dbReference type="OMA" id="MHYHGLA"/>
<evidence type="ECO:0000313" key="12">
    <source>
        <dbReference type="EMBL" id="CAJ42003.1"/>
    </source>
</evidence>
<dbReference type="eggNOG" id="ENOG502QPXZ">
    <property type="taxonomic scope" value="Eukaryota"/>
</dbReference>
<dbReference type="SUPFAM" id="SSF53474">
    <property type="entry name" value="alpha/beta-Hydrolases"/>
    <property type="match status" value="1"/>
</dbReference>
<dbReference type="ESTHER" id="ustho-q2a721">
    <property type="family name" value="Tannase"/>
</dbReference>
<name>Q2A721_USTHO</name>
<keyword evidence="4" id="KW-0479">Metal-binding</keyword>
<dbReference type="PANTHER" id="PTHR33938:SF15">
    <property type="entry name" value="FERULOYL ESTERASE B-RELATED"/>
    <property type="match status" value="1"/>
</dbReference>
<reference evidence="12" key="1">
    <citation type="journal article" date="2006" name="Fungal Genet. Biol.">
        <title>Mating factor linkage and genome evolution in basidiomycetous pathogens of cereals.</title>
        <authorList>
            <person name="Bakkeren G."/>
            <person name="Jiang G."/>
            <person name="Warren R.L."/>
            <person name="Butterfield Y."/>
            <person name="Shin H."/>
            <person name="Chiu R."/>
            <person name="Linning R."/>
            <person name="Schein J."/>
            <person name="Lee N."/>
            <person name="Hu G."/>
            <person name="Kupfer D.M."/>
            <person name="Tang Y."/>
            <person name="Roe B.A."/>
            <person name="Jones S."/>
            <person name="Marra M."/>
            <person name="Kronstad J.W."/>
        </authorList>
    </citation>
    <scope>NUCLEOTIDE SEQUENCE</scope>
    <source>
        <strain evidence="12">4857-4</strain>
    </source>
</reference>